<feature type="compositionally biased region" description="Basic and acidic residues" evidence="1">
    <location>
        <begin position="733"/>
        <end position="745"/>
    </location>
</feature>
<feature type="region of interest" description="Disordered" evidence="1">
    <location>
        <begin position="583"/>
        <end position="638"/>
    </location>
</feature>
<feature type="region of interest" description="Disordered" evidence="1">
    <location>
        <begin position="655"/>
        <end position="710"/>
    </location>
</feature>
<feature type="compositionally biased region" description="Polar residues" evidence="1">
    <location>
        <begin position="1"/>
        <end position="11"/>
    </location>
</feature>
<feature type="compositionally biased region" description="Basic and acidic residues" evidence="1">
    <location>
        <begin position="772"/>
        <end position="782"/>
    </location>
</feature>
<feature type="compositionally biased region" description="Acidic residues" evidence="1">
    <location>
        <begin position="59"/>
        <end position="68"/>
    </location>
</feature>
<feature type="compositionally biased region" description="Basic residues" evidence="1">
    <location>
        <begin position="810"/>
        <end position="828"/>
    </location>
</feature>
<feature type="region of interest" description="Disordered" evidence="1">
    <location>
        <begin position="51"/>
        <end position="74"/>
    </location>
</feature>
<evidence type="ECO:0000256" key="1">
    <source>
        <dbReference type="SAM" id="MobiDB-lite"/>
    </source>
</evidence>
<feature type="compositionally biased region" description="Basic and acidic residues" evidence="1">
    <location>
        <begin position="239"/>
        <end position="248"/>
    </location>
</feature>
<comment type="caution">
    <text evidence="2">The sequence shown here is derived from an EMBL/GenBank/DDBJ whole genome shotgun (WGS) entry which is preliminary data.</text>
</comment>
<feature type="region of interest" description="Disordered" evidence="1">
    <location>
        <begin position="211"/>
        <end position="300"/>
    </location>
</feature>
<feature type="region of interest" description="Disordered" evidence="1">
    <location>
        <begin position="733"/>
        <end position="828"/>
    </location>
</feature>
<feature type="region of interest" description="Disordered" evidence="1">
    <location>
        <begin position="433"/>
        <end position="541"/>
    </location>
</feature>
<gene>
    <name evidence="2" type="ORF">WMY93_002058</name>
</gene>
<feature type="compositionally biased region" description="Acidic residues" evidence="1">
    <location>
        <begin position="166"/>
        <end position="177"/>
    </location>
</feature>
<sequence length="828" mass="95589">MQPEEQSLNVSNEEKKSVPGPSASETEEKESGERVSWTFCRVQIRKEGIKTSAKIEEQTPCEEEEEEKEAQRPLDTGYDALGTLCRRSCTRRRVFLNLRLYRLKRKSLGERAEEETDNEVRTVSETKEKDETSVTEAEEIAEDKSLLESEETSGLNEDGGVKTEETLPEEQTLDVSDEEKSVSGPSAESEEENSVMIGFRNTLFNWFSKEQKVGETAEREEEIAEDKSMLESEEEETKTEEMQPEEKILNLSDEVENVSETGQRDEQSVTEAEEIEEDNSVKTEEMLPEKQSLNDSDGETVEEVSFGFSSVLRFWLSKEQAVCESEEKKERHEPRDESCPGPSAVFESEEKESKASAKIEEQILFEEEEEEKEAQRPLDTGYDAFRDTFQELMQEFDDWTRYQEEEIENLGQIEELNIVETDNLQDVQKKKIWSMQPDSEKELTPTTRTVSSGLKTLSEGENSDEREAQEGESDVFEEQKIVKADLSSDFTNEETGRSRQVTFSSGSTSSGTVIESSETNDSSEPSVLLHSLEEETDEETEVNKTMFEKFVEEVAFVSSLKDVFLSTQDPYHLDATRIRLVSTDTSSDSPVLEEKESLPGTSKHFHKKARKRKQAAGLEEKTSAGFVSEDDSDSPVATDKRCRIKQTHFVESLCEVSDEIESSEVETEEKFVEDEIPGEEKKETNEEEQKAEEVESLQGLQRKRRRVRQVISRQRKSLNLLWIMINKWTLEKKEEAKSGVERSEEQEVCDEEENGQEQEEEERQVEQEEERQEVQEEEKTQEQEEEERQEEVEERQEEQEENGQEQEKRKNQKKQKDKRSRKGKDRSR</sequence>
<accession>A0AAW0PW19</accession>
<dbReference type="EMBL" id="JBBPFD010000002">
    <property type="protein sequence ID" value="KAK7938732.1"/>
    <property type="molecule type" value="Genomic_DNA"/>
</dbReference>
<feature type="compositionally biased region" description="Acidic residues" evidence="1">
    <location>
        <begin position="783"/>
        <end position="804"/>
    </location>
</feature>
<protein>
    <submittedName>
        <fullName evidence="2">Uncharacterized protein</fullName>
    </submittedName>
</protein>
<evidence type="ECO:0000313" key="2">
    <source>
        <dbReference type="EMBL" id="KAK7938732.1"/>
    </source>
</evidence>
<feature type="compositionally biased region" description="Basic and acidic residues" evidence="1">
    <location>
        <begin position="118"/>
        <end position="132"/>
    </location>
</feature>
<feature type="compositionally biased region" description="Polar residues" evidence="1">
    <location>
        <begin position="444"/>
        <end position="455"/>
    </location>
</feature>
<proteinExistence type="predicted"/>
<feature type="region of interest" description="Disordered" evidence="1">
    <location>
        <begin position="1"/>
        <end position="34"/>
    </location>
</feature>
<feature type="compositionally biased region" description="Low complexity" evidence="1">
    <location>
        <begin position="501"/>
        <end position="519"/>
    </location>
</feature>
<organism evidence="2 3">
    <name type="scientific">Mugilogobius chulae</name>
    <name type="common">yellowstripe goby</name>
    <dbReference type="NCBI Taxonomy" id="88201"/>
    <lineage>
        <taxon>Eukaryota</taxon>
        <taxon>Metazoa</taxon>
        <taxon>Chordata</taxon>
        <taxon>Craniata</taxon>
        <taxon>Vertebrata</taxon>
        <taxon>Euteleostomi</taxon>
        <taxon>Actinopterygii</taxon>
        <taxon>Neopterygii</taxon>
        <taxon>Teleostei</taxon>
        <taxon>Neoteleostei</taxon>
        <taxon>Acanthomorphata</taxon>
        <taxon>Gobiaria</taxon>
        <taxon>Gobiiformes</taxon>
        <taxon>Gobioidei</taxon>
        <taxon>Gobiidae</taxon>
        <taxon>Gobionellinae</taxon>
        <taxon>Mugilogobius</taxon>
    </lineage>
</organism>
<feature type="compositionally biased region" description="Basic and acidic residues" evidence="1">
    <location>
        <begin position="279"/>
        <end position="288"/>
    </location>
</feature>
<feature type="compositionally biased region" description="Acidic residues" evidence="1">
    <location>
        <begin position="746"/>
        <end position="771"/>
    </location>
</feature>
<feature type="region of interest" description="Disordered" evidence="1">
    <location>
        <begin position="107"/>
        <end position="195"/>
    </location>
</feature>
<feature type="compositionally biased region" description="Basic residues" evidence="1">
    <location>
        <begin position="701"/>
        <end position="710"/>
    </location>
</feature>
<name>A0AAW0PW19_9GOBI</name>
<feature type="compositionally biased region" description="Basic and acidic residues" evidence="1">
    <location>
        <begin position="678"/>
        <end position="693"/>
    </location>
</feature>
<feature type="compositionally biased region" description="Basic residues" evidence="1">
    <location>
        <begin position="603"/>
        <end position="614"/>
    </location>
</feature>
<keyword evidence="3" id="KW-1185">Reference proteome</keyword>
<feature type="region of interest" description="Disordered" evidence="1">
    <location>
        <begin position="323"/>
        <end position="357"/>
    </location>
</feature>
<dbReference type="Proteomes" id="UP001460270">
    <property type="component" value="Unassembled WGS sequence"/>
</dbReference>
<evidence type="ECO:0000313" key="3">
    <source>
        <dbReference type="Proteomes" id="UP001460270"/>
    </source>
</evidence>
<reference evidence="3" key="1">
    <citation type="submission" date="2024-04" db="EMBL/GenBank/DDBJ databases">
        <title>Salinicola lusitanus LLJ914,a marine bacterium isolated from the Okinawa Trough.</title>
        <authorList>
            <person name="Li J."/>
        </authorList>
    </citation>
    <scope>NUCLEOTIDE SEQUENCE [LARGE SCALE GENOMIC DNA]</scope>
</reference>
<dbReference type="AlphaFoldDB" id="A0AAW0PW19"/>
<feature type="compositionally biased region" description="Basic and acidic residues" evidence="1">
    <location>
        <begin position="325"/>
        <end position="338"/>
    </location>
</feature>
<feature type="compositionally biased region" description="Acidic residues" evidence="1">
    <location>
        <begin position="656"/>
        <end position="677"/>
    </location>
</feature>